<proteinExistence type="predicted"/>
<feature type="transmembrane region" description="Helical" evidence="1">
    <location>
        <begin position="10"/>
        <end position="27"/>
    </location>
</feature>
<keyword evidence="1" id="KW-1133">Transmembrane helix</keyword>
<evidence type="ECO:0000313" key="2">
    <source>
        <dbReference type="EMBL" id="MBC5737920.1"/>
    </source>
</evidence>
<dbReference type="Gene3D" id="2.170.120.40">
    <property type="entry name" value="YbbR-like domain"/>
    <property type="match status" value="1"/>
</dbReference>
<comment type="caution">
    <text evidence="2">The sequence shown here is derived from an EMBL/GenBank/DDBJ whole genome shotgun (WGS) entry which is preliminary data.</text>
</comment>
<evidence type="ECO:0008006" key="4">
    <source>
        <dbReference type="Google" id="ProtNLM"/>
    </source>
</evidence>
<dbReference type="RefSeq" id="WP_155146636.1">
    <property type="nucleotide sequence ID" value="NZ_JACOPQ010000010.1"/>
</dbReference>
<sequence>MWNKIKNSKWLYVLLSILMAVILWAYVVKEADPDLTKDVAGIPVTFTGTGILNSRNLIVTEGGEQSLTLNISAKSATLNKLSRDTISLTVDLSNIVEPGTFRRIVNVSYPQNVNQGDISLNTELDGLYIEFTVSKKETKEVPVYVEFSGSIAKGYQAGEATITPGTISVSGQRELVNQVASAKVVLTQQELSETYEGDLAFVFVGSDGEELTDANIQSNVDTVHVIYPIVQYKQIPLVVELVPGGGATPDDVTVLPLLEGAEPLEDQPDGARQVVVGEISITGPEDELDGLHKLVVGQVDLADVITSKTYTFPITLSEGFGNESGIQELSVSVAIKEGALARREFAVTNIVLVNKPEGLNVELVTQSRQVTIRGTQEAVNRIYEGQLRIVADVAASNATAVGRHNIPAKVYVDGSDDVGVVGGDYNITIDITQ</sequence>
<accession>A0A8J6JNA9</accession>
<dbReference type="Gene3D" id="2.170.120.30">
    <property type="match status" value="2"/>
</dbReference>
<evidence type="ECO:0000313" key="3">
    <source>
        <dbReference type="Proteomes" id="UP000607645"/>
    </source>
</evidence>
<keyword evidence="3" id="KW-1185">Reference proteome</keyword>
<gene>
    <name evidence="2" type="ORF">H8S62_12985</name>
</gene>
<dbReference type="Pfam" id="PF07949">
    <property type="entry name" value="YbbR"/>
    <property type="match status" value="1"/>
</dbReference>
<reference evidence="2" key="1">
    <citation type="submission" date="2020-08" db="EMBL/GenBank/DDBJ databases">
        <title>Genome public.</title>
        <authorList>
            <person name="Liu C."/>
            <person name="Sun Q."/>
        </authorList>
    </citation>
    <scope>NUCLEOTIDE SEQUENCE</scope>
    <source>
        <strain evidence="2">NSJ-52</strain>
    </source>
</reference>
<dbReference type="PANTHER" id="PTHR37804">
    <property type="entry name" value="CDAA REGULATORY PROTEIN CDAR"/>
    <property type="match status" value="1"/>
</dbReference>
<protein>
    <recommendedName>
        <fullName evidence="4">YbbR-like protein</fullName>
    </recommendedName>
</protein>
<keyword evidence="1" id="KW-0812">Transmembrane</keyword>
<evidence type="ECO:0000256" key="1">
    <source>
        <dbReference type="SAM" id="Phobius"/>
    </source>
</evidence>
<keyword evidence="1" id="KW-0472">Membrane</keyword>
<organism evidence="2 3">
    <name type="scientific">Lawsonibacter faecis</name>
    <dbReference type="NCBI Taxonomy" id="2763052"/>
    <lineage>
        <taxon>Bacteria</taxon>
        <taxon>Bacillati</taxon>
        <taxon>Bacillota</taxon>
        <taxon>Clostridia</taxon>
        <taxon>Eubacteriales</taxon>
        <taxon>Oscillospiraceae</taxon>
        <taxon>Lawsonibacter</taxon>
    </lineage>
</organism>
<name>A0A8J6JNA9_9FIRM</name>
<dbReference type="AlphaFoldDB" id="A0A8J6JNA9"/>
<dbReference type="InterPro" id="IPR053154">
    <property type="entry name" value="c-di-AMP_regulator"/>
</dbReference>
<dbReference type="PANTHER" id="PTHR37804:SF1">
    <property type="entry name" value="CDAA REGULATORY PROTEIN CDAR"/>
    <property type="match status" value="1"/>
</dbReference>
<dbReference type="Proteomes" id="UP000607645">
    <property type="component" value="Unassembled WGS sequence"/>
</dbReference>
<dbReference type="EMBL" id="JACOPQ010000010">
    <property type="protein sequence ID" value="MBC5737920.1"/>
    <property type="molecule type" value="Genomic_DNA"/>
</dbReference>
<dbReference type="InterPro" id="IPR012505">
    <property type="entry name" value="YbbR"/>
</dbReference>